<evidence type="ECO:0000313" key="2">
    <source>
        <dbReference type="EMBL" id="BCJ88405.1"/>
    </source>
</evidence>
<dbReference type="Pfam" id="PF07991">
    <property type="entry name" value="KARI_N"/>
    <property type="match status" value="1"/>
</dbReference>
<dbReference type="AlphaFoldDB" id="A0A7I8DEC9"/>
<dbReference type="Gene3D" id="3.40.50.720">
    <property type="entry name" value="NAD(P)-binding Rossmann-like Domain"/>
    <property type="match status" value="1"/>
</dbReference>
<organism evidence="2 3">
    <name type="scientific">Effusibacillus dendaii</name>
    <dbReference type="NCBI Taxonomy" id="2743772"/>
    <lineage>
        <taxon>Bacteria</taxon>
        <taxon>Bacillati</taxon>
        <taxon>Bacillota</taxon>
        <taxon>Bacilli</taxon>
        <taxon>Bacillales</taxon>
        <taxon>Alicyclobacillaceae</taxon>
        <taxon>Effusibacillus</taxon>
    </lineage>
</organism>
<dbReference type="Proteomes" id="UP000593802">
    <property type="component" value="Chromosome"/>
</dbReference>
<dbReference type="KEGG" id="eff:skT53_33900"/>
<protein>
    <recommendedName>
        <fullName evidence="1">KARI N-terminal Rossmann domain-containing protein</fullName>
    </recommendedName>
</protein>
<dbReference type="InterPro" id="IPR036291">
    <property type="entry name" value="NAD(P)-bd_dom_sf"/>
</dbReference>
<reference evidence="2 3" key="1">
    <citation type="submission" date="2020-08" db="EMBL/GenBank/DDBJ databases">
        <title>Complete Genome Sequence of Effusibacillus dendaii Strain skT53, Isolated from Farmland soil.</title>
        <authorList>
            <person name="Konishi T."/>
            <person name="Kawasaki H."/>
        </authorList>
    </citation>
    <scope>NUCLEOTIDE SEQUENCE [LARGE SCALE GENOMIC DNA]</scope>
    <source>
        <strain evidence="3">skT53</strain>
    </source>
</reference>
<keyword evidence="3" id="KW-1185">Reference proteome</keyword>
<accession>A0A7I8DEC9</accession>
<proteinExistence type="predicted"/>
<name>A0A7I8DEC9_9BACL</name>
<dbReference type="SUPFAM" id="SSF51735">
    <property type="entry name" value="NAD(P)-binding Rossmann-fold domains"/>
    <property type="match status" value="1"/>
</dbReference>
<dbReference type="EMBL" id="AP023366">
    <property type="protein sequence ID" value="BCJ88405.1"/>
    <property type="molecule type" value="Genomic_DNA"/>
</dbReference>
<evidence type="ECO:0000313" key="3">
    <source>
        <dbReference type="Proteomes" id="UP000593802"/>
    </source>
</evidence>
<dbReference type="PROSITE" id="PS51850">
    <property type="entry name" value="KARI_N"/>
    <property type="match status" value="1"/>
</dbReference>
<gene>
    <name evidence="2" type="ORF">skT53_33900</name>
</gene>
<feature type="domain" description="KARI N-terminal Rossmann" evidence="1">
    <location>
        <begin position="1"/>
        <end position="71"/>
    </location>
</feature>
<sequence>MGDFAELKGKTVALLGYDNIAIEQAKKLRELGIKVIIGVREGWNEEAAKQDGFQVFNLHEAVAQADIIQVW</sequence>
<evidence type="ECO:0000259" key="1">
    <source>
        <dbReference type="PROSITE" id="PS51850"/>
    </source>
</evidence>
<dbReference type="InterPro" id="IPR013116">
    <property type="entry name" value="KARI_N"/>
</dbReference>